<keyword evidence="5" id="KW-0231">Viral genome packaging</keyword>
<comment type="caution">
    <text evidence="7">The sequence shown here is derived from an EMBL/GenBank/DDBJ whole genome shotgun (WGS) entry which is preliminary data.</text>
</comment>
<dbReference type="InterPro" id="IPR020991">
    <property type="entry name" value="Connector_podovirus"/>
</dbReference>
<dbReference type="GO" id="GO:0046718">
    <property type="term" value="P:symbiont entry into host cell"/>
    <property type="evidence" value="ECO:0007669"/>
    <property type="project" value="UniProtKB-KW"/>
</dbReference>
<protein>
    <submittedName>
        <fullName evidence="7">Uncharacterized protein</fullName>
    </submittedName>
</protein>
<dbReference type="AlphaFoldDB" id="A0A0F9ESW2"/>
<keyword evidence="6" id="KW-1160">Virus entry into host cell</keyword>
<proteinExistence type="predicted"/>
<evidence type="ECO:0000256" key="6">
    <source>
        <dbReference type="ARBA" id="ARBA00023296"/>
    </source>
</evidence>
<dbReference type="GO" id="GO:0044423">
    <property type="term" value="C:virion component"/>
    <property type="evidence" value="ECO:0007669"/>
    <property type="project" value="UniProtKB-KW"/>
</dbReference>
<keyword evidence="4" id="KW-0946">Virion</keyword>
<evidence type="ECO:0000313" key="7">
    <source>
        <dbReference type="EMBL" id="KKL77109.1"/>
    </source>
</evidence>
<accession>A0A0F9ESW2</accession>
<dbReference type="Pfam" id="PF12236">
    <property type="entry name" value="Head-tail_con"/>
    <property type="match status" value="1"/>
</dbReference>
<evidence type="ECO:0000256" key="5">
    <source>
        <dbReference type="ARBA" id="ARBA00023219"/>
    </source>
</evidence>
<feature type="non-terminal residue" evidence="7">
    <location>
        <position position="255"/>
    </location>
</feature>
<gene>
    <name evidence="7" type="ORF">LCGC14_2038160</name>
</gene>
<evidence type="ECO:0000256" key="4">
    <source>
        <dbReference type="ARBA" id="ARBA00022844"/>
    </source>
</evidence>
<dbReference type="EMBL" id="LAZR01023847">
    <property type="protein sequence ID" value="KKL77109.1"/>
    <property type="molecule type" value="Genomic_DNA"/>
</dbReference>
<evidence type="ECO:0000256" key="3">
    <source>
        <dbReference type="ARBA" id="ARBA00022612"/>
    </source>
</evidence>
<comment type="subcellular location">
    <subcellularLocation>
        <location evidence="1">Virion</location>
    </subcellularLocation>
</comment>
<keyword evidence="2" id="KW-1162">Viral penetration into host cytoplasm</keyword>
<evidence type="ECO:0000256" key="1">
    <source>
        <dbReference type="ARBA" id="ARBA00004328"/>
    </source>
</evidence>
<reference evidence="7" key="1">
    <citation type="journal article" date="2015" name="Nature">
        <title>Complex archaea that bridge the gap between prokaryotes and eukaryotes.</title>
        <authorList>
            <person name="Spang A."/>
            <person name="Saw J.H."/>
            <person name="Jorgensen S.L."/>
            <person name="Zaremba-Niedzwiedzka K."/>
            <person name="Martijn J."/>
            <person name="Lind A.E."/>
            <person name="van Eijk R."/>
            <person name="Schleper C."/>
            <person name="Guy L."/>
            <person name="Ettema T.J."/>
        </authorList>
    </citation>
    <scope>NUCLEOTIDE SEQUENCE</scope>
</reference>
<name>A0A0F9ESW2_9ZZZZ</name>
<keyword evidence="3" id="KW-1188">Viral release from host cell</keyword>
<sequence length="255" mass="29217">MADEREVKIIKNIIKTQTWLASRRARWEDTWREIGREISPLRMDILQTEPQGEKRYDSIYDGTAQLSLDVHVNGIFGNFISPTDPWFRLGMSNQDLNDMRDVRMYLQSVEEQLYATINSSNFYDEFFLLIQDGATIGTAPFYIEEDFESGGIVAMAIHPGESFLSHNDKNVIDVFHRKISFTLKQIISKFGVDAVPEDLVAAAEENPFAERTVIHAVYKREDYDPFKFDSINKPFASIWILTGQVAGSKPADKSF</sequence>
<evidence type="ECO:0000256" key="2">
    <source>
        <dbReference type="ARBA" id="ARBA00022595"/>
    </source>
</evidence>
<organism evidence="7">
    <name type="scientific">marine sediment metagenome</name>
    <dbReference type="NCBI Taxonomy" id="412755"/>
    <lineage>
        <taxon>unclassified sequences</taxon>
        <taxon>metagenomes</taxon>
        <taxon>ecological metagenomes</taxon>
    </lineage>
</organism>